<dbReference type="Pfam" id="PF13581">
    <property type="entry name" value="HATPase_c_2"/>
    <property type="match status" value="1"/>
</dbReference>
<keyword evidence="3" id="KW-0547">Nucleotide-binding</keyword>
<keyword evidence="3" id="KW-0067">ATP-binding</keyword>
<reference evidence="3 4" key="1">
    <citation type="submission" date="2019-09" db="EMBL/GenBank/DDBJ databases">
        <title>Screening of Novel Bioactive Compounds from Soil-Associated.</title>
        <authorList>
            <person name="Gong X."/>
        </authorList>
    </citation>
    <scope>NUCLEOTIDE SEQUENCE [LARGE SCALE GENOMIC DNA]</scope>
    <source>
        <strain evidence="3 4">Gxj-6</strain>
    </source>
</reference>
<dbReference type="PANTHER" id="PTHR35526:SF3">
    <property type="entry name" value="ANTI-SIGMA-F FACTOR RSBW"/>
    <property type="match status" value="1"/>
</dbReference>
<accession>A0A5J5K0G9</accession>
<keyword evidence="1" id="KW-0418">Kinase</keyword>
<evidence type="ECO:0000313" key="4">
    <source>
        <dbReference type="Proteomes" id="UP000327011"/>
    </source>
</evidence>
<evidence type="ECO:0000256" key="1">
    <source>
        <dbReference type="ARBA" id="ARBA00022527"/>
    </source>
</evidence>
<dbReference type="Proteomes" id="UP000327011">
    <property type="component" value="Unassembled WGS sequence"/>
</dbReference>
<dbReference type="InterPro" id="IPR036890">
    <property type="entry name" value="HATPase_C_sf"/>
</dbReference>
<dbReference type="GO" id="GO:0004674">
    <property type="term" value="F:protein serine/threonine kinase activity"/>
    <property type="evidence" value="ECO:0007669"/>
    <property type="project" value="UniProtKB-KW"/>
</dbReference>
<dbReference type="SUPFAM" id="SSF55874">
    <property type="entry name" value="ATPase domain of HSP90 chaperone/DNA topoisomerase II/histidine kinase"/>
    <property type="match status" value="1"/>
</dbReference>
<sequence>MPRQARLIDAVTEKPAVAFVPPQCEQDFPLATPGEVPPVHLHAMMEIPPGRLIWRRTFMGTLDQIPHARHFVRFLLADAWRREDAALIVTELAGNAVRHTGSGKQGGTFIVEVTRTRDSVRVAVHDCGWGGIARFGTSLRATAERGRGLAVVTALADSIGYEGSDAIGHLVHATLVDPEKPPSPVL</sequence>
<dbReference type="EMBL" id="VYTZ01000006">
    <property type="protein sequence ID" value="KAA9377642.1"/>
    <property type="molecule type" value="Genomic_DNA"/>
</dbReference>
<dbReference type="GO" id="GO:0005524">
    <property type="term" value="F:ATP binding"/>
    <property type="evidence" value="ECO:0007669"/>
    <property type="project" value="UniProtKB-KW"/>
</dbReference>
<dbReference type="InterPro" id="IPR050267">
    <property type="entry name" value="Anti-sigma-factor_SerPK"/>
</dbReference>
<dbReference type="Gene3D" id="3.30.565.10">
    <property type="entry name" value="Histidine kinase-like ATPase, C-terminal domain"/>
    <property type="match status" value="1"/>
</dbReference>
<dbReference type="AlphaFoldDB" id="A0A5J5K0G9"/>
<comment type="caution">
    <text evidence="3">The sequence shown here is derived from an EMBL/GenBank/DDBJ whole genome shotgun (WGS) entry which is preliminary data.</text>
</comment>
<feature type="domain" description="Histidine kinase/HSP90-like ATPase" evidence="2">
    <location>
        <begin position="61"/>
        <end position="165"/>
    </location>
</feature>
<evidence type="ECO:0000313" key="3">
    <source>
        <dbReference type="EMBL" id="KAA9377642.1"/>
    </source>
</evidence>
<organism evidence="3 4">
    <name type="scientific">Microbispora cellulosiformans</name>
    <dbReference type="NCBI Taxonomy" id="2614688"/>
    <lineage>
        <taxon>Bacteria</taxon>
        <taxon>Bacillati</taxon>
        <taxon>Actinomycetota</taxon>
        <taxon>Actinomycetes</taxon>
        <taxon>Streptosporangiales</taxon>
        <taxon>Streptosporangiaceae</taxon>
        <taxon>Microbispora</taxon>
    </lineage>
</organism>
<proteinExistence type="predicted"/>
<dbReference type="PANTHER" id="PTHR35526">
    <property type="entry name" value="ANTI-SIGMA-F FACTOR RSBW-RELATED"/>
    <property type="match status" value="1"/>
</dbReference>
<evidence type="ECO:0000259" key="2">
    <source>
        <dbReference type="Pfam" id="PF13581"/>
    </source>
</evidence>
<keyword evidence="1" id="KW-0808">Transferase</keyword>
<name>A0A5J5K0G9_9ACTN</name>
<keyword evidence="1" id="KW-0723">Serine/threonine-protein kinase</keyword>
<keyword evidence="4" id="KW-1185">Reference proteome</keyword>
<dbReference type="CDD" id="cd16936">
    <property type="entry name" value="HATPase_RsbW-like"/>
    <property type="match status" value="1"/>
</dbReference>
<dbReference type="InterPro" id="IPR003594">
    <property type="entry name" value="HATPase_dom"/>
</dbReference>
<gene>
    <name evidence="3" type="ORF">F5972_18690</name>
</gene>
<dbReference type="RefSeq" id="WP_150934833.1">
    <property type="nucleotide sequence ID" value="NZ_VYTZ01000006.1"/>
</dbReference>
<protein>
    <submittedName>
        <fullName evidence="3">ATP-binding protein</fullName>
    </submittedName>
</protein>